<dbReference type="PATRIC" id="fig|751945.3.peg.198"/>
<accession>K7QTM9</accession>
<name>K7QTM9_THEOS</name>
<reference evidence="1 2" key="1">
    <citation type="journal article" date="2013" name="Genome Announc.">
        <title>Whole Genome Sequencing of Thermus oshimai JL-2 and Thermus thermophilus JL-18, Incomplete Denitrifiers from the United States Great Basin.</title>
        <authorList>
            <person name="Murugapiran S.K."/>
            <person name="Huntemann M."/>
            <person name="Wei C.L."/>
            <person name="Han J."/>
            <person name="Detter J.C."/>
            <person name="Han C.S."/>
            <person name="Erkkila T.H."/>
            <person name="Teshima H."/>
            <person name="Chen A."/>
            <person name="Kyrpides N."/>
            <person name="Mavrommatis K."/>
            <person name="Markowitz V."/>
            <person name="Szeto E."/>
            <person name="Ivanova N."/>
            <person name="Pagani I."/>
            <person name="Lam J."/>
            <person name="McDonald A.I."/>
            <person name="Dodsworth J.A."/>
            <person name="Pati A."/>
            <person name="Goodwin L."/>
            <person name="Peters L."/>
            <person name="Pitluck S."/>
            <person name="Woyke T."/>
            <person name="Hedlund B.P."/>
        </authorList>
    </citation>
    <scope>NUCLEOTIDE SEQUENCE</scope>
    <source>
        <strain evidence="1 2">JL-2</strain>
    </source>
</reference>
<keyword evidence="2" id="KW-1185">Reference proteome</keyword>
<dbReference type="HOGENOM" id="CLU_3410417_0_0_0"/>
<proteinExistence type="predicted"/>
<sequence length="29" mass="3511">MISWYEDYLDLMTDIGEWLLSSRQEDADD</sequence>
<organism evidence="1 2">
    <name type="scientific">Thermus oshimai JL-2</name>
    <dbReference type="NCBI Taxonomy" id="751945"/>
    <lineage>
        <taxon>Bacteria</taxon>
        <taxon>Thermotogati</taxon>
        <taxon>Deinococcota</taxon>
        <taxon>Deinococci</taxon>
        <taxon>Thermales</taxon>
        <taxon>Thermaceae</taxon>
        <taxon>Thermus</taxon>
    </lineage>
</organism>
<gene>
    <name evidence="1" type="ORF">Theos_0204</name>
</gene>
<dbReference type="STRING" id="751945.Theos_0204"/>
<protein>
    <submittedName>
        <fullName evidence="1">Uncharacterized protein</fullName>
    </submittedName>
</protein>
<dbReference type="Proteomes" id="UP000000211">
    <property type="component" value="Chromosome"/>
</dbReference>
<evidence type="ECO:0000313" key="1">
    <source>
        <dbReference type="EMBL" id="AFV75286.1"/>
    </source>
</evidence>
<dbReference type="KEGG" id="tos:Theos_0204"/>
<dbReference type="EMBL" id="CP003249">
    <property type="protein sequence ID" value="AFV75286.1"/>
    <property type="molecule type" value="Genomic_DNA"/>
</dbReference>
<dbReference type="AlphaFoldDB" id="K7QTM9"/>
<evidence type="ECO:0000313" key="2">
    <source>
        <dbReference type="Proteomes" id="UP000000211"/>
    </source>
</evidence>